<evidence type="ECO:0000313" key="3">
    <source>
        <dbReference type="Proteomes" id="UP001597092"/>
    </source>
</evidence>
<feature type="transmembrane region" description="Helical" evidence="1">
    <location>
        <begin position="217"/>
        <end position="239"/>
    </location>
</feature>
<keyword evidence="1" id="KW-0812">Transmembrane</keyword>
<organism evidence="2 3">
    <name type="scientific">Halobellus litoreus</name>
    <dbReference type="NCBI Taxonomy" id="755310"/>
    <lineage>
        <taxon>Archaea</taxon>
        <taxon>Methanobacteriati</taxon>
        <taxon>Methanobacteriota</taxon>
        <taxon>Stenosarchaea group</taxon>
        <taxon>Halobacteria</taxon>
        <taxon>Halobacteriales</taxon>
        <taxon>Haloferacaceae</taxon>
        <taxon>Halobellus</taxon>
    </lineage>
</organism>
<keyword evidence="3" id="KW-1185">Reference proteome</keyword>
<keyword evidence="1" id="KW-0472">Membrane</keyword>
<dbReference type="AlphaFoldDB" id="A0ABD6E6F2"/>
<dbReference type="Pfam" id="PF14329">
    <property type="entry name" value="DUF4386"/>
    <property type="match status" value="1"/>
</dbReference>
<proteinExistence type="predicted"/>
<accession>A0ABD6E6F2</accession>
<feature type="transmembrane region" description="Helical" evidence="1">
    <location>
        <begin position="159"/>
        <end position="181"/>
    </location>
</feature>
<dbReference type="InterPro" id="IPR025495">
    <property type="entry name" value="DUF4386"/>
</dbReference>
<dbReference type="EMBL" id="JBHUDP010000023">
    <property type="protein sequence ID" value="MFD1687641.1"/>
    <property type="molecule type" value="Genomic_DNA"/>
</dbReference>
<name>A0ABD6E6F2_9EURY</name>
<keyword evidence="1" id="KW-1133">Transmembrane helix</keyword>
<feature type="transmembrane region" description="Helical" evidence="1">
    <location>
        <begin position="31"/>
        <end position="53"/>
    </location>
</feature>
<feature type="transmembrane region" description="Helical" evidence="1">
    <location>
        <begin position="73"/>
        <end position="96"/>
    </location>
</feature>
<evidence type="ECO:0000256" key="1">
    <source>
        <dbReference type="SAM" id="Phobius"/>
    </source>
</evidence>
<comment type="caution">
    <text evidence="2">The sequence shown here is derived from an EMBL/GenBank/DDBJ whole genome shotgun (WGS) entry which is preliminary data.</text>
</comment>
<evidence type="ECO:0000313" key="2">
    <source>
        <dbReference type="EMBL" id="MFD1687641.1"/>
    </source>
</evidence>
<dbReference type="Proteomes" id="UP001597092">
    <property type="component" value="Unassembled WGS sequence"/>
</dbReference>
<feature type="transmembrane region" description="Helical" evidence="1">
    <location>
        <begin position="188"/>
        <end position="211"/>
    </location>
</feature>
<dbReference type="RefSeq" id="WP_256309300.1">
    <property type="nucleotide sequence ID" value="NZ_JANHAW010000006.1"/>
</dbReference>
<sequence length="254" mass="27097">MATTTAEPVGVEQTPNKRPISTKTIARITGLLYLLIFVTAGFSEGFVRASLIVPGDATATAANIVAAEQLFRLGIVSDLIAFSADAVVAVLLYILLKPVSRTLALLAASLRLIAHPAIASINMLNQYMALQLLRGEEYLTVFSPEQIDALVLLFLTAHAYGYLIGGIFFGLHLIVLGYLLYRSSLFPAILGALVALAAVGYLTESFTFFLVPAYEPVAATIVIVTAVVGEIALALYLVVKGVRTERPATQEAVQ</sequence>
<gene>
    <name evidence="2" type="ORF">ACFSAS_18865</name>
</gene>
<reference evidence="2 3" key="1">
    <citation type="journal article" date="2019" name="Int. J. Syst. Evol. Microbiol.">
        <title>The Global Catalogue of Microorganisms (GCM) 10K type strain sequencing project: providing services to taxonomists for standard genome sequencing and annotation.</title>
        <authorList>
            <consortium name="The Broad Institute Genomics Platform"/>
            <consortium name="The Broad Institute Genome Sequencing Center for Infectious Disease"/>
            <person name="Wu L."/>
            <person name="Ma J."/>
        </authorList>
    </citation>
    <scope>NUCLEOTIDE SEQUENCE [LARGE SCALE GENOMIC DNA]</scope>
    <source>
        <strain evidence="2 3">CGMCC 1.10387</strain>
    </source>
</reference>
<protein>
    <submittedName>
        <fullName evidence="2">DUF4386 domain-containing protein</fullName>
    </submittedName>
</protein>
<feature type="transmembrane region" description="Helical" evidence="1">
    <location>
        <begin position="103"/>
        <end position="124"/>
    </location>
</feature>